<keyword evidence="2 4" id="KW-0547">Nucleotide-binding</keyword>
<dbReference type="PANTHER" id="PTHR30314">
    <property type="entry name" value="CELL DIVISION PROTEIN FTSZ-RELATED"/>
    <property type="match status" value="1"/>
</dbReference>
<feature type="binding site" evidence="4">
    <location>
        <position position="148"/>
    </location>
    <ligand>
        <name>GTP</name>
        <dbReference type="ChEBI" id="CHEBI:37565"/>
    </ligand>
</feature>
<dbReference type="PATRIC" id="fig|1492738.3.peg.2455"/>
<feature type="binding site" evidence="4">
    <location>
        <position position="195"/>
    </location>
    <ligand>
        <name>GTP</name>
        <dbReference type="ChEBI" id="CHEBI:37565"/>
    </ligand>
</feature>
<sequence>MTSNSEFGSISFDLPKNQSNVIKVIGVGGGGSNAINHMFKQGIKGVDFIVCNTDSQALQNSGVPNKIQLGVNLTEGLGAGANPDVGQQSAIESIADIEKMLDRGTKMVFITAGMGGGTGTGAAPVIAQLAKEREILTVGIVTLPFGFEGKVRQEQALIGIEKLRKQVDSLIVINNNKLREVYGNLGFKAGFSKADEVLATASRGIAEVITHHYTQNIDLRDAKTVLANSGTAIMGSSVASGENRAKEAIVAALDSPLLNDNKITGAKNVLLLIVSGSNEITLDEIGEINDHIQSEAGYNANIIMGVGEDESLGDAVAVTIIATGFDIEQQNGIVNTEPKKIIHTLEDEQKIVHNLINNTVAGFDLDIDKPVSNITEDRVVFDLIDDEEEVVAVAPVVTETAPVVPVEGNEELMAMSEFIKNIDVTFEIVSPIKEEEFTFSTPKAEEVKQVIFEQPKAVVEEPKAIEKQEQTSISFDMPLFKAEPVQEKEEKVLFELTNETKEIKVNQAVQFVPVTELSDKGVIRYSLEEYMDAENELLSSKPVAKVVEEVIPEELNITMKKVELAPEDFSNAEDISPIEMTIEETLRMRADERRKKLKEFNYKFHNNVSKIDEYEKEPAYKRLGIDISNNQTNNANSRISVGTDSNNDLQLRSNNSYLHDNVD</sequence>
<dbReference type="GO" id="GO:0005737">
    <property type="term" value="C:cytoplasm"/>
    <property type="evidence" value="ECO:0007669"/>
    <property type="project" value="UniProtKB-SubCell"/>
</dbReference>
<dbReference type="GO" id="GO:0005525">
    <property type="term" value="F:GTP binding"/>
    <property type="evidence" value="ECO:0007669"/>
    <property type="project" value="UniProtKB-UniRule"/>
</dbReference>
<comment type="subunit">
    <text evidence="4">Homodimer. Polymerizes to form a dynamic ring structure in a strictly GTP-dependent manner. Interacts directly with several other division proteins.</text>
</comment>
<comment type="function">
    <text evidence="4 6">Essential cell division protein that forms a contractile ring structure (Z ring) at the future cell division site. The regulation of the ring assembly controls the timing and the location of cell division. One of the functions of the FtsZ ring is to recruit other cell division proteins to the septum to produce a new cell wall between the dividing cells. Binds GTP and shows GTPase activity.</text>
</comment>
<evidence type="ECO:0000256" key="2">
    <source>
        <dbReference type="ARBA" id="ARBA00022741"/>
    </source>
</evidence>
<protein>
    <recommendedName>
        <fullName evidence="4 5">Cell division protein FtsZ</fullName>
    </recommendedName>
</protein>
<evidence type="ECO:0000259" key="8">
    <source>
        <dbReference type="SMART" id="SM00864"/>
    </source>
</evidence>
<proteinExistence type="inferred from homology"/>
<dbReference type="GO" id="GO:0043093">
    <property type="term" value="P:FtsZ-dependent cytokinesis"/>
    <property type="evidence" value="ECO:0007669"/>
    <property type="project" value="UniProtKB-UniRule"/>
</dbReference>
<dbReference type="InterPro" id="IPR024757">
    <property type="entry name" value="FtsZ_C"/>
</dbReference>
<evidence type="ECO:0000256" key="5">
    <source>
        <dbReference type="NCBIfam" id="TIGR00065"/>
    </source>
</evidence>
<evidence type="ECO:0000313" key="11">
    <source>
        <dbReference type="Proteomes" id="UP000027064"/>
    </source>
</evidence>
<comment type="subcellular location">
    <subcellularLocation>
        <location evidence="4">Cytoplasm</location>
    </subcellularLocation>
    <text evidence="4">Assembles at midcell at the inner surface of the cytoplasmic membrane.</text>
</comment>
<dbReference type="PANTHER" id="PTHR30314:SF3">
    <property type="entry name" value="MITOCHONDRIAL DIVISION PROTEIN FSZA"/>
    <property type="match status" value="1"/>
</dbReference>
<dbReference type="InterPro" id="IPR000158">
    <property type="entry name" value="Cell_div_FtsZ"/>
</dbReference>
<organism evidence="10 11">
    <name type="scientific">Flavobacterium seoulense</name>
    <dbReference type="NCBI Taxonomy" id="1492738"/>
    <lineage>
        <taxon>Bacteria</taxon>
        <taxon>Pseudomonadati</taxon>
        <taxon>Bacteroidota</taxon>
        <taxon>Flavobacteriia</taxon>
        <taxon>Flavobacteriales</taxon>
        <taxon>Flavobacteriaceae</taxon>
        <taxon>Flavobacterium</taxon>
    </lineage>
</organism>
<dbReference type="FunFam" id="3.40.50.1440:FF:000001">
    <property type="entry name" value="Cell division protein FtsZ"/>
    <property type="match status" value="1"/>
</dbReference>
<gene>
    <name evidence="4" type="primary">ftsZ</name>
    <name evidence="10" type="ORF">FEM21_24680</name>
</gene>
<dbReference type="CDD" id="cd02201">
    <property type="entry name" value="FtsZ_type1"/>
    <property type="match status" value="1"/>
</dbReference>
<dbReference type="eggNOG" id="COG0206">
    <property type="taxonomic scope" value="Bacteria"/>
</dbReference>
<evidence type="ECO:0000256" key="3">
    <source>
        <dbReference type="ARBA" id="ARBA00023134"/>
    </source>
</evidence>
<dbReference type="SUPFAM" id="SSF52490">
    <property type="entry name" value="Tubulin nucleotide-binding domain-like"/>
    <property type="match status" value="1"/>
</dbReference>
<dbReference type="InterPro" id="IPR045061">
    <property type="entry name" value="FtsZ/CetZ"/>
</dbReference>
<dbReference type="SMART" id="SM00865">
    <property type="entry name" value="Tubulin_C"/>
    <property type="match status" value="1"/>
</dbReference>
<dbReference type="GO" id="GO:0032153">
    <property type="term" value="C:cell division site"/>
    <property type="evidence" value="ECO:0007669"/>
    <property type="project" value="UniProtKB-UniRule"/>
</dbReference>
<dbReference type="InterPro" id="IPR036525">
    <property type="entry name" value="Tubulin/FtsZ_GTPase_sf"/>
</dbReference>
<evidence type="ECO:0000256" key="7">
    <source>
        <dbReference type="SAM" id="MobiDB-lite"/>
    </source>
</evidence>
<dbReference type="SUPFAM" id="SSF55307">
    <property type="entry name" value="Tubulin C-terminal domain-like"/>
    <property type="match status" value="1"/>
</dbReference>
<dbReference type="STRING" id="1492738.FEM21_24680"/>
<feature type="binding site" evidence="4">
    <location>
        <position position="152"/>
    </location>
    <ligand>
        <name>GTP</name>
        <dbReference type="ChEBI" id="CHEBI:37565"/>
    </ligand>
</feature>
<dbReference type="AlphaFoldDB" id="A0A066WKY7"/>
<dbReference type="InterPro" id="IPR037103">
    <property type="entry name" value="Tubulin/FtsZ-like_C"/>
</dbReference>
<accession>A0A066WKY7</accession>
<dbReference type="RefSeq" id="WP_035660681.1">
    <property type="nucleotide sequence ID" value="NZ_JNCA01000022.1"/>
</dbReference>
<dbReference type="OrthoDB" id="9813375at2"/>
<dbReference type="InterPro" id="IPR003008">
    <property type="entry name" value="Tubulin_FtsZ_GTPase"/>
</dbReference>
<keyword evidence="4 6" id="KW-0132">Cell division</keyword>
<dbReference type="GO" id="GO:0000917">
    <property type="term" value="P:division septum assembly"/>
    <property type="evidence" value="ECO:0007669"/>
    <property type="project" value="UniProtKB-KW"/>
</dbReference>
<keyword evidence="4 6" id="KW-0717">Septation</keyword>
<dbReference type="Gene3D" id="3.40.50.1440">
    <property type="entry name" value="Tubulin/FtsZ, GTPase domain"/>
    <property type="match status" value="1"/>
</dbReference>
<dbReference type="GO" id="GO:0003924">
    <property type="term" value="F:GTPase activity"/>
    <property type="evidence" value="ECO:0007669"/>
    <property type="project" value="UniProtKB-UniRule"/>
</dbReference>
<dbReference type="PROSITE" id="PS01134">
    <property type="entry name" value="FTSZ_1"/>
    <property type="match status" value="1"/>
</dbReference>
<dbReference type="InterPro" id="IPR008280">
    <property type="entry name" value="Tub_FtsZ_C"/>
</dbReference>
<comment type="similarity">
    <text evidence="1 4 6">Belongs to the FtsZ family.</text>
</comment>
<comment type="caution">
    <text evidence="10">The sequence shown here is derived from an EMBL/GenBank/DDBJ whole genome shotgun (WGS) entry which is preliminary data.</text>
</comment>
<dbReference type="Pfam" id="PF00091">
    <property type="entry name" value="Tubulin"/>
    <property type="match status" value="1"/>
</dbReference>
<dbReference type="PRINTS" id="PR00423">
    <property type="entry name" value="CELLDVISFTSZ"/>
</dbReference>
<dbReference type="GO" id="GO:0051258">
    <property type="term" value="P:protein polymerization"/>
    <property type="evidence" value="ECO:0007669"/>
    <property type="project" value="UniProtKB-UniRule"/>
</dbReference>
<dbReference type="NCBIfam" id="TIGR00065">
    <property type="entry name" value="ftsZ"/>
    <property type="match status" value="1"/>
</dbReference>
<reference evidence="10 11" key="1">
    <citation type="submission" date="2014-05" db="EMBL/GenBank/DDBJ databases">
        <title>Genome Sequence of Flavobacterium sp. EM1321.</title>
        <authorList>
            <person name="Shin S.-K."/>
            <person name="Yi H."/>
        </authorList>
    </citation>
    <scope>NUCLEOTIDE SEQUENCE [LARGE SCALE GENOMIC DNA]</scope>
    <source>
        <strain evidence="10 11">EM1321</strain>
    </source>
</reference>
<dbReference type="PROSITE" id="PS01135">
    <property type="entry name" value="FTSZ_2"/>
    <property type="match status" value="1"/>
</dbReference>
<dbReference type="SMART" id="SM00864">
    <property type="entry name" value="Tubulin"/>
    <property type="match status" value="1"/>
</dbReference>
<keyword evidence="4" id="KW-0963">Cytoplasm</keyword>
<feature type="binding site" evidence="4">
    <location>
        <begin position="117"/>
        <end position="119"/>
    </location>
    <ligand>
        <name>GTP</name>
        <dbReference type="ChEBI" id="CHEBI:37565"/>
    </ligand>
</feature>
<dbReference type="EMBL" id="JNCA01000022">
    <property type="protein sequence ID" value="KDN54506.1"/>
    <property type="molecule type" value="Genomic_DNA"/>
</dbReference>
<keyword evidence="3 4" id="KW-0342">GTP-binding</keyword>
<feature type="domain" description="Tubulin/FtsZ 2-layer sandwich" evidence="9">
    <location>
        <begin position="216"/>
        <end position="334"/>
    </location>
</feature>
<keyword evidence="4 6" id="KW-0131">Cell cycle</keyword>
<name>A0A066WKY7_9FLAO</name>
<dbReference type="Gene3D" id="3.30.1330.20">
    <property type="entry name" value="Tubulin/FtsZ, C-terminal domain"/>
    <property type="match status" value="1"/>
</dbReference>
<feature type="region of interest" description="Disordered" evidence="7">
    <location>
        <begin position="628"/>
        <end position="663"/>
    </location>
</feature>
<evidence type="ECO:0000313" key="10">
    <source>
        <dbReference type="EMBL" id="KDN54506.1"/>
    </source>
</evidence>
<keyword evidence="11" id="KW-1185">Reference proteome</keyword>
<feature type="binding site" evidence="4">
    <location>
        <begin position="29"/>
        <end position="33"/>
    </location>
    <ligand>
        <name>GTP</name>
        <dbReference type="ChEBI" id="CHEBI:37565"/>
    </ligand>
</feature>
<dbReference type="InterPro" id="IPR018316">
    <property type="entry name" value="Tubulin/FtsZ_2-layer-sand-dom"/>
</dbReference>
<dbReference type="HAMAP" id="MF_00909">
    <property type="entry name" value="FtsZ"/>
    <property type="match status" value="1"/>
</dbReference>
<evidence type="ECO:0000256" key="6">
    <source>
        <dbReference type="RuleBase" id="RU000631"/>
    </source>
</evidence>
<dbReference type="Pfam" id="PF12327">
    <property type="entry name" value="FtsZ_C"/>
    <property type="match status" value="1"/>
</dbReference>
<feature type="domain" description="Tubulin/FtsZ GTPase" evidence="8">
    <location>
        <begin position="21"/>
        <end position="213"/>
    </location>
</feature>
<dbReference type="InterPro" id="IPR020805">
    <property type="entry name" value="Cell_div_FtsZ_CS"/>
</dbReference>
<evidence type="ECO:0000259" key="9">
    <source>
        <dbReference type="SMART" id="SM00865"/>
    </source>
</evidence>
<evidence type="ECO:0000256" key="1">
    <source>
        <dbReference type="ARBA" id="ARBA00009690"/>
    </source>
</evidence>
<dbReference type="Proteomes" id="UP000027064">
    <property type="component" value="Unassembled WGS sequence"/>
</dbReference>
<evidence type="ECO:0000256" key="4">
    <source>
        <dbReference type="HAMAP-Rule" id="MF_00909"/>
    </source>
</evidence>